<dbReference type="EMBL" id="JAUUTY010000003">
    <property type="protein sequence ID" value="KAK1661127.1"/>
    <property type="molecule type" value="Genomic_DNA"/>
</dbReference>
<accession>A0AAD8SPD7</accession>
<gene>
    <name evidence="2" type="ORF">QYE76_049286</name>
</gene>
<dbReference type="SMART" id="SM00256">
    <property type="entry name" value="FBOX"/>
    <property type="match status" value="1"/>
</dbReference>
<feature type="domain" description="F-box" evidence="1">
    <location>
        <begin position="16"/>
        <end position="56"/>
    </location>
</feature>
<dbReference type="InterPro" id="IPR036047">
    <property type="entry name" value="F-box-like_dom_sf"/>
</dbReference>
<dbReference type="NCBIfam" id="TIGR01640">
    <property type="entry name" value="F_box_assoc_1"/>
    <property type="match status" value="1"/>
</dbReference>
<dbReference type="PANTHER" id="PTHR31111">
    <property type="entry name" value="BNAA05G37150D PROTEIN-RELATED"/>
    <property type="match status" value="1"/>
</dbReference>
<proteinExistence type="predicted"/>
<evidence type="ECO:0000313" key="3">
    <source>
        <dbReference type="Proteomes" id="UP001231189"/>
    </source>
</evidence>
<reference evidence="2" key="1">
    <citation type="submission" date="2023-07" db="EMBL/GenBank/DDBJ databases">
        <title>A chromosome-level genome assembly of Lolium multiflorum.</title>
        <authorList>
            <person name="Chen Y."/>
            <person name="Copetti D."/>
            <person name="Kolliker R."/>
            <person name="Studer B."/>
        </authorList>
    </citation>
    <scope>NUCLEOTIDE SEQUENCE</scope>
    <source>
        <strain evidence="2">02402/16</strain>
        <tissue evidence="2">Leaf</tissue>
    </source>
</reference>
<dbReference type="InterPro" id="IPR013187">
    <property type="entry name" value="F-box-assoc_dom_typ3"/>
</dbReference>
<dbReference type="Proteomes" id="UP001231189">
    <property type="component" value="Unassembled WGS sequence"/>
</dbReference>
<dbReference type="Pfam" id="PF08268">
    <property type="entry name" value="FBA_3"/>
    <property type="match status" value="1"/>
</dbReference>
<dbReference type="AlphaFoldDB" id="A0AAD8SPD7"/>
<comment type="caution">
    <text evidence="2">The sequence shown here is derived from an EMBL/GenBank/DDBJ whole genome shotgun (WGS) entry which is preliminary data.</text>
</comment>
<dbReference type="PANTHER" id="PTHR31111:SF136">
    <property type="entry name" value="F-BOX ASSOCIATED DOMAIN-CONTAINING PROTEIN"/>
    <property type="match status" value="1"/>
</dbReference>
<dbReference type="Gene3D" id="1.20.1280.50">
    <property type="match status" value="1"/>
</dbReference>
<dbReference type="SUPFAM" id="SSF50965">
    <property type="entry name" value="Galactose oxidase, central domain"/>
    <property type="match status" value="1"/>
</dbReference>
<dbReference type="SUPFAM" id="SSF81383">
    <property type="entry name" value="F-box domain"/>
    <property type="match status" value="1"/>
</dbReference>
<dbReference type="Gene3D" id="2.120.10.80">
    <property type="entry name" value="Kelch-type beta propeller"/>
    <property type="match status" value="1"/>
</dbReference>
<dbReference type="InterPro" id="IPR001810">
    <property type="entry name" value="F-box_dom"/>
</dbReference>
<evidence type="ECO:0000259" key="1">
    <source>
        <dbReference type="SMART" id="SM00256"/>
    </source>
</evidence>
<dbReference type="Pfam" id="PF00646">
    <property type="entry name" value="F-box"/>
    <property type="match status" value="1"/>
</dbReference>
<keyword evidence="3" id="KW-1185">Reference proteome</keyword>
<organism evidence="2 3">
    <name type="scientific">Lolium multiflorum</name>
    <name type="common">Italian ryegrass</name>
    <name type="synonym">Lolium perenne subsp. multiflorum</name>
    <dbReference type="NCBI Taxonomy" id="4521"/>
    <lineage>
        <taxon>Eukaryota</taxon>
        <taxon>Viridiplantae</taxon>
        <taxon>Streptophyta</taxon>
        <taxon>Embryophyta</taxon>
        <taxon>Tracheophyta</taxon>
        <taxon>Spermatophyta</taxon>
        <taxon>Magnoliopsida</taxon>
        <taxon>Liliopsida</taxon>
        <taxon>Poales</taxon>
        <taxon>Poaceae</taxon>
        <taxon>BOP clade</taxon>
        <taxon>Pooideae</taxon>
        <taxon>Poodae</taxon>
        <taxon>Poeae</taxon>
        <taxon>Poeae Chloroplast Group 2 (Poeae type)</taxon>
        <taxon>Loliodinae</taxon>
        <taxon>Loliinae</taxon>
        <taxon>Lolium</taxon>
    </lineage>
</organism>
<sequence>MHKRYTDDGDMVTVSLPYQTIFDILSRTPVKSVCRFRCVSKGWRDLISGPVFAAAHKLHHGPLLVDVGSFPEEEPAGGRDLRLMDMEGNVLRVIRGAGGYGMMCSGSFDDLICVSGASCGGVNVVDPATGKVLVTCPQLDIVERDTFPFVAARYYTVFGFGRAAKSGEYKLVRVVDDYTCEILTVGDGRGWRKMQPPPVLRPDSQRGSPVTIDGRMYFLLIRVEQRIHNDDALICFDLESERWKTGEIHGPMKIVGKKEWNINSAGIRITELNGALCMVQSVCECRSYKTRKPHDPLTNIWTMDRSDMTWSKAYTIPMAPFACRYMPLRVMHDGGKLLFHCSFDEGRSLVLQIYDPRTNSCTELTGAPHDLAGRIGLCSFGLDHPALPNSLLARFLDQAMSFFSK</sequence>
<dbReference type="InterPro" id="IPR015915">
    <property type="entry name" value="Kelch-typ_b-propeller"/>
</dbReference>
<evidence type="ECO:0000313" key="2">
    <source>
        <dbReference type="EMBL" id="KAK1661127.1"/>
    </source>
</evidence>
<dbReference type="CDD" id="cd22157">
    <property type="entry name" value="F-box_AtFBW1-like"/>
    <property type="match status" value="1"/>
</dbReference>
<dbReference type="InterPro" id="IPR017451">
    <property type="entry name" value="F-box-assoc_interact_dom"/>
</dbReference>
<dbReference type="InterPro" id="IPR011043">
    <property type="entry name" value="Gal_Oxase/kelch_b-propeller"/>
</dbReference>
<protein>
    <recommendedName>
        <fullName evidence="1">F-box domain-containing protein</fullName>
    </recommendedName>
</protein>
<name>A0AAD8SPD7_LOLMU</name>